<feature type="domain" description="POTRA" evidence="6">
    <location>
        <begin position="180"/>
        <end position="243"/>
    </location>
</feature>
<feature type="domain" description="Bacterial surface antigen (D15)" evidence="5">
    <location>
        <begin position="311"/>
        <end position="600"/>
    </location>
</feature>
<evidence type="ECO:0000256" key="4">
    <source>
        <dbReference type="ARBA" id="ARBA00023136"/>
    </source>
</evidence>
<protein>
    <submittedName>
        <fullName evidence="7">Uncharacterized protein YtfM</fullName>
    </submittedName>
</protein>
<dbReference type="Gene3D" id="2.40.160.50">
    <property type="entry name" value="membrane protein fhac: a member of the omp85/tpsb transporter family"/>
    <property type="match status" value="1"/>
</dbReference>
<proteinExistence type="predicted"/>
<dbReference type="InterPro" id="IPR000184">
    <property type="entry name" value="Bac_surfAg_D15"/>
</dbReference>
<keyword evidence="3" id="KW-0812">Transmembrane</keyword>
<dbReference type="PANTHER" id="PTHR12815">
    <property type="entry name" value="SORTING AND ASSEMBLY MACHINERY SAMM50 PROTEIN FAMILY MEMBER"/>
    <property type="match status" value="1"/>
</dbReference>
<dbReference type="Gene3D" id="3.10.20.310">
    <property type="entry name" value="membrane protein fhac"/>
    <property type="match status" value="2"/>
</dbReference>
<evidence type="ECO:0000259" key="5">
    <source>
        <dbReference type="Pfam" id="PF01103"/>
    </source>
</evidence>
<name>A0A1W1CP27_9ZZZZ</name>
<dbReference type="GO" id="GO:0019867">
    <property type="term" value="C:outer membrane"/>
    <property type="evidence" value="ECO:0007669"/>
    <property type="project" value="InterPro"/>
</dbReference>
<evidence type="ECO:0000313" key="7">
    <source>
        <dbReference type="EMBL" id="SFV67566.1"/>
    </source>
</evidence>
<evidence type="ECO:0000256" key="1">
    <source>
        <dbReference type="ARBA" id="ARBA00004370"/>
    </source>
</evidence>
<dbReference type="InterPro" id="IPR039910">
    <property type="entry name" value="D15-like"/>
</dbReference>
<reference evidence="7" key="1">
    <citation type="submission" date="2016-10" db="EMBL/GenBank/DDBJ databases">
        <authorList>
            <person name="de Groot N.N."/>
        </authorList>
    </citation>
    <scope>NUCLEOTIDE SEQUENCE</scope>
</reference>
<keyword evidence="2" id="KW-1134">Transmembrane beta strand</keyword>
<gene>
    <name evidence="7" type="ORF">MNB_SV-12-567</name>
</gene>
<comment type="subcellular location">
    <subcellularLocation>
        <location evidence="1">Membrane</location>
    </subcellularLocation>
</comment>
<sequence>MTLLILFSLTLDAKNMNVPVIITFKGNKNIDTSSLEEVIGAKRASPIALWKDDRATINALYIPKLDEIFKLYYQKEGFYDTNISHKVDEYGIHFFIQENRYIKVNEINIESDFYIDDLIELRKKRRFRAELLSKTKSAIKNRLLESGFCNYDLKTKAYIDLEKYSAKIEIKLNKGSLCHFGKIDIDGSQSISDDVVLSRLHFREGDVFDINKIKESYNSLYAMEAFDQVYIKENRNSNNTLTIEEIKEKYKSIYKTDSFDKLYENVNKTRESNIPMSVKFKEIEQKSHSRIGVGYATDLEFQAKYHWEYKNFYGGARKLLFDILYSQKQKKIENNFLNPAFLMLWDYHMDFQNSAGYSEERNIHDYDEKVIYDKIYLLHRGDKWFQSIGIGIENRDISDDKNFFIIYPFMKLIYDLRDSKVNPKNGFYFSHEMEYGLPYSPDSTTYLKYLEEIRAIYTLNNLTLSSIGRIGAIQVYDNRLPESKKFFAGGAFSNRAYGYDRIGITSSSTETLENEGGYNIANLTLEANFPLYRSIYMGFFSDSTMISENQGVWEFTDKVIYSAGFGFRYMTPIGPFKIDFGFNVNKYSENAIHFQIGQSF</sequence>
<accession>A0A1W1CP27</accession>
<dbReference type="Pfam" id="PF07244">
    <property type="entry name" value="POTRA"/>
    <property type="match status" value="2"/>
</dbReference>
<evidence type="ECO:0000259" key="6">
    <source>
        <dbReference type="Pfam" id="PF07244"/>
    </source>
</evidence>
<evidence type="ECO:0000256" key="3">
    <source>
        <dbReference type="ARBA" id="ARBA00022692"/>
    </source>
</evidence>
<evidence type="ECO:0000256" key="2">
    <source>
        <dbReference type="ARBA" id="ARBA00022452"/>
    </source>
</evidence>
<feature type="domain" description="POTRA" evidence="6">
    <location>
        <begin position="105"/>
        <end position="175"/>
    </location>
</feature>
<keyword evidence="4" id="KW-0472">Membrane</keyword>
<dbReference type="InterPro" id="IPR010827">
    <property type="entry name" value="BamA/TamA_POTRA"/>
</dbReference>
<organism evidence="7">
    <name type="scientific">hydrothermal vent metagenome</name>
    <dbReference type="NCBI Taxonomy" id="652676"/>
    <lineage>
        <taxon>unclassified sequences</taxon>
        <taxon>metagenomes</taxon>
        <taxon>ecological metagenomes</taxon>
    </lineage>
</organism>
<dbReference type="PANTHER" id="PTHR12815:SF18">
    <property type="entry name" value="SORTING AND ASSEMBLY MACHINERY COMPONENT 50 HOMOLOG"/>
    <property type="match status" value="1"/>
</dbReference>
<dbReference type="Pfam" id="PF01103">
    <property type="entry name" value="Omp85"/>
    <property type="match status" value="1"/>
</dbReference>
<dbReference type="AlphaFoldDB" id="A0A1W1CP27"/>
<dbReference type="EMBL" id="FPHE01000161">
    <property type="protein sequence ID" value="SFV67566.1"/>
    <property type="molecule type" value="Genomic_DNA"/>
</dbReference>